<dbReference type="InterPro" id="IPR017850">
    <property type="entry name" value="Alkaline_phosphatase_core_sf"/>
</dbReference>
<protein>
    <submittedName>
        <fullName evidence="5">Arylsulfatase</fullName>
    </submittedName>
</protein>
<dbReference type="Gene3D" id="3.40.720.10">
    <property type="entry name" value="Alkaline Phosphatase, subunit A"/>
    <property type="match status" value="1"/>
</dbReference>
<comment type="caution">
    <text evidence="5">The sequence shown here is derived from an EMBL/GenBank/DDBJ whole genome shotgun (WGS) entry which is preliminary data.</text>
</comment>
<reference evidence="5 6" key="1">
    <citation type="submission" date="2019-03" db="EMBL/GenBank/DDBJ databases">
        <title>Genomic Encyclopedia of Archaeal and Bacterial Type Strains, Phase II (KMG-II): from individual species to whole genera.</title>
        <authorList>
            <person name="Goeker M."/>
        </authorList>
    </citation>
    <scope>NUCLEOTIDE SEQUENCE [LARGE SCALE GENOMIC DNA]</scope>
    <source>
        <strain evidence="5 6">DSM 22554</strain>
    </source>
</reference>
<name>A0A4R1LV62_9SPHI</name>
<accession>A0A4R1LV62</accession>
<dbReference type="Gene3D" id="3.30.1120.10">
    <property type="match status" value="1"/>
</dbReference>
<proteinExistence type="inferred from homology"/>
<evidence type="ECO:0000256" key="3">
    <source>
        <dbReference type="SAM" id="SignalP"/>
    </source>
</evidence>
<keyword evidence="6" id="KW-1185">Reference proteome</keyword>
<dbReference type="EMBL" id="SMGO01000002">
    <property type="protein sequence ID" value="TCK83276.1"/>
    <property type="molecule type" value="Genomic_DNA"/>
</dbReference>
<evidence type="ECO:0000313" key="5">
    <source>
        <dbReference type="EMBL" id="TCK83276.1"/>
    </source>
</evidence>
<dbReference type="Pfam" id="PF14707">
    <property type="entry name" value="Sulfatase_C"/>
    <property type="match status" value="1"/>
</dbReference>
<sequence length="479" mass="52827">MKKWYILLVGICLLTIHVTAQVPQKPNVIIIMMDDMGYGDIEPYGMTGIPTPNFNRMAKEGTRFTHYNAAQAVCTASRASLLTGSYPNRVGMSGALLPGSKTALNPEEETIASLLKASGYITGMLGKWHLGNEAPYFPLSYGFDSFYGIPYSHDIWPIDYDGNRITDPNNMRGKWPALPVIEGNKKVDSILTLQQASLLTRTFTEKAVSFIKENKNNPFFLYLAHPMPHVPLVASDKFSGKSEMGVFGDVIMELDWSIGEVLSTLDEEKIADNTILIVISDNGPWLNFGDNAGSSGGFKEGKSTSWEGGTRVPFLIRWPDKIEGGTVNSSLMTNMDLLPTLAKATGSSLPKNKIDGLNFLPLWLHETNKGPREVFYYYFGKNNLEGVRYKNWKLVLPHPSGSYTALHGKAGHPGVISRVNVPLALYDLAHDPGEAYDVQQLYPEIVQKLIGLAEDARVDLGDDLTQRVGNNIRKAAILP</sequence>
<keyword evidence="2" id="KW-0378">Hydrolase</keyword>
<dbReference type="PANTHER" id="PTHR42693">
    <property type="entry name" value="ARYLSULFATASE FAMILY MEMBER"/>
    <property type="match status" value="1"/>
</dbReference>
<dbReference type="Pfam" id="PF00884">
    <property type="entry name" value="Sulfatase"/>
    <property type="match status" value="1"/>
</dbReference>
<dbReference type="Proteomes" id="UP000294616">
    <property type="component" value="Unassembled WGS sequence"/>
</dbReference>
<dbReference type="InterPro" id="IPR050738">
    <property type="entry name" value="Sulfatase"/>
</dbReference>
<dbReference type="RefSeq" id="WP_132224122.1">
    <property type="nucleotide sequence ID" value="NZ_SMGO01000002.1"/>
</dbReference>
<gene>
    <name evidence="5" type="ORF">C8N28_1867</name>
</gene>
<evidence type="ECO:0000256" key="1">
    <source>
        <dbReference type="ARBA" id="ARBA00008779"/>
    </source>
</evidence>
<dbReference type="PANTHER" id="PTHR42693:SF53">
    <property type="entry name" value="ENDO-4-O-SULFATASE"/>
    <property type="match status" value="1"/>
</dbReference>
<keyword evidence="3" id="KW-0732">Signal</keyword>
<dbReference type="SUPFAM" id="SSF53649">
    <property type="entry name" value="Alkaline phosphatase-like"/>
    <property type="match status" value="1"/>
</dbReference>
<evidence type="ECO:0000256" key="2">
    <source>
        <dbReference type="ARBA" id="ARBA00022801"/>
    </source>
</evidence>
<feature type="chain" id="PRO_5020844628" evidence="3">
    <location>
        <begin position="21"/>
        <end position="479"/>
    </location>
</feature>
<evidence type="ECO:0000259" key="4">
    <source>
        <dbReference type="Pfam" id="PF00884"/>
    </source>
</evidence>
<feature type="domain" description="Sulfatase N-terminal" evidence="4">
    <location>
        <begin position="26"/>
        <end position="346"/>
    </location>
</feature>
<dbReference type="GO" id="GO:0004065">
    <property type="term" value="F:arylsulfatase activity"/>
    <property type="evidence" value="ECO:0007669"/>
    <property type="project" value="TreeGrafter"/>
</dbReference>
<evidence type="ECO:0000313" key="6">
    <source>
        <dbReference type="Proteomes" id="UP000294616"/>
    </source>
</evidence>
<dbReference type="AlphaFoldDB" id="A0A4R1LV62"/>
<feature type="signal peptide" evidence="3">
    <location>
        <begin position="1"/>
        <end position="20"/>
    </location>
</feature>
<organism evidence="5 6">
    <name type="scientific">Albibacterium bauzanense</name>
    <dbReference type="NCBI Taxonomy" id="653929"/>
    <lineage>
        <taxon>Bacteria</taxon>
        <taxon>Pseudomonadati</taxon>
        <taxon>Bacteroidota</taxon>
        <taxon>Sphingobacteriia</taxon>
        <taxon>Sphingobacteriales</taxon>
        <taxon>Sphingobacteriaceae</taxon>
        <taxon>Albibacterium</taxon>
    </lineage>
</organism>
<dbReference type="InterPro" id="IPR000917">
    <property type="entry name" value="Sulfatase_N"/>
</dbReference>
<comment type="similarity">
    <text evidence="1">Belongs to the sulfatase family.</text>
</comment>
<dbReference type="CDD" id="cd16026">
    <property type="entry name" value="GALNS_like"/>
    <property type="match status" value="1"/>
</dbReference>
<dbReference type="OrthoDB" id="9764377at2"/>